<gene>
    <name evidence="4" type="ORF">FHS34_005317</name>
</gene>
<feature type="region of interest" description="Disordered" evidence="1">
    <location>
        <begin position="1"/>
        <end position="32"/>
    </location>
</feature>
<dbReference type="InterPro" id="IPR024466">
    <property type="entry name" value="CHP02679_N"/>
</dbReference>
<evidence type="ECO:0000259" key="2">
    <source>
        <dbReference type="Pfam" id="PF09664"/>
    </source>
</evidence>
<accession>A0A7W9PXY2</accession>
<feature type="compositionally biased region" description="Low complexity" evidence="1">
    <location>
        <begin position="14"/>
        <end position="31"/>
    </location>
</feature>
<dbReference type="Proteomes" id="UP000585836">
    <property type="component" value="Unassembled WGS sequence"/>
</dbReference>
<dbReference type="Pfam" id="PF11796">
    <property type="entry name" value="DUF3323"/>
    <property type="match status" value="1"/>
</dbReference>
<reference evidence="4 5" key="1">
    <citation type="submission" date="2020-08" db="EMBL/GenBank/DDBJ databases">
        <title>Genomic Encyclopedia of Type Strains, Phase III (KMG-III): the genomes of soil and plant-associated and newly described type strains.</title>
        <authorList>
            <person name="Whitman W."/>
        </authorList>
    </citation>
    <scope>NUCLEOTIDE SEQUENCE [LARGE SCALE GENOMIC DNA]</scope>
    <source>
        <strain evidence="4 5">CECT 3313</strain>
    </source>
</reference>
<proteinExistence type="predicted"/>
<sequence>MTPSETPHDRDGGRTAAGRATPPTATVDAVPAVPPPARALTDVDTERLGRLLGDPGLAWFVDRVRQRLARGRPLTGSVTLSDPDEPQRRAAERLLGRAPRSSGSLSIRLVTVDEILRRSGVSPDGLAAAVVALTGPVVLHAETRNREERAWEEAYAPLGILDGELARWAERIRGDGLVRRLARTPEAAGPLVAAAVRALRALPASPPTSRATFAARNLSGAHALDEGTPLATLVLSGIRCLTGFPDGSGAQWRREAWASAGLLKDDLSSTVLTLNLRGTPALDWMADTGEPAVLTLRSLTGRAPVASVPTPCNVYICENPAVLSGAASTLGPACPTMVCLQGQPSAAALTLLRDLSMRGAHLLYHGDFDWGGVRIAAALARSVPWRAWRYTAADYRAAVTAVAEAPELTGQPAATPWDPALAIALTECGVRVEEETVLDDLLTDLEPGSR</sequence>
<dbReference type="EMBL" id="JACHJK010000010">
    <property type="protein sequence ID" value="MBB5929826.1"/>
    <property type="molecule type" value="Genomic_DNA"/>
</dbReference>
<organism evidence="4 5">
    <name type="scientific">Streptomyces echinatus</name>
    <dbReference type="NCBI Taxonomy" id="67293"/>
    <lineage>
        <taxon>Bacteria</taxon>
        <taxon>Bacillati</taxon>
        <taxon>Actinomycetota</taxon>
        <taxon>Actinomycetes</taxon>
        <taxon>Kitasatosporales</taxon>
        <taxon>Streptomycetaceae</taxon>
        <taxon>Streptomyces</taxon>
    </lineage>
</organism>
<feature type="domain" description="Conserved hypothetical protein CHP02679 N terminus" evidence="3">
    <location>
        <begin position="74"/>
        <end position="277"/>
    </location>
</feature>
<feature type="domain" description="DUF2399" evidence="2">
    <location>
        <begin position="293"/>
        <end position="445"/>
    </location>
</feature>
<dbReference type="NCBIfam" id="TIGR02679">
    <property type="entry name" value="TIGR02679 family protein"/>
    <property type="match status" value="1"/>
</dbReference>
<dbReference type="InterPro" id="IPR013495">
    <property type="entry name" value="CHP02679"/>
</dbReference>
<feature type="compositionally biased region" description="Basic and acidic residues" evidence="1">
    <location>
        <begin position="1"/>
        <end position="13"/>
    </location>
</feature>
<comment type="caution">
    <text evidence="4">The sequence shown here is derived from an EMBL/GenBank/DDBJ whole genome shotgun (WGS) entry which is preliminary data.</text>
</comment>
<keyword evidence="5" id="KW-1185">Reference proteome</keyword>
<evidence type="ECO:0000259" key="3">
    <source>
        <dbReference type="Pfam" id="PF11796"/>
    </source>
</evidence>
<evidence type="ECO:0000313" key="5">
    <source>
        <dbReference type="Proteomes" id="UP000585836"/>
    </source>
</evidence>
<dbReference type="InterPro" id="IPR024465">
    <property type="entry name" value="DUF2399"/>
</dbReference>
<name>A0A7W9PXY2_9ACTN</name>
<dbReference type="RefSeq" id="WP_225817629.1">
    <property type="nucleotide sequence ID" value="NZ_BAAAWF010000049.1"/>
</dbReference>
<dbReference type="Pfam" id="PF09664">
    <property type="entry name" value="DUF2399"/>
    <property type="match status" value="1"/>
</dbReference>
<protein>
    <submittedName>
        <fullName evidence="4">Uncharacterized protein (TIGR02679 family)</fullName>
    </submittedName>
</protein>
<evidence type="ECO:0000313" key="4">
    <source>
        <dbReference type="EMBL" id="MBB5929826.1"/>
    </source>
</evidence>
<dbReference type="AlphaFoldDB" id="A0A7W9PXY2"/>
<evidence type="ECO:0000256" key="1">
    <source>
        <dbReference type="SAM" id="MobiDB-lite"/>
    </source>
</evidence>